<dbReference type="SUPFAM" id="SSF50249">
    <property type="entry name" value="Nucleic acid-binding proteins"/>
    <property type="match status" value="1"/>
</dbReference>
<dbReference type="Gene3D" id="3.30.470.30">
    <property type="entry name" value="DNA ligase/mRNA capping enzyme"/>
    <property type="match status" value="1"/>
</dbReference>
<evidence type="ECO:0000259" key="9">
    <source>
        <dbReference type="SMART" id="SM00532"/>
    </source>
</evidence>
<comment type="catalytic activity">
    <reaction evidence="6 7">
        <text>NAD(+) + (deoxyribonucleotide)n-3'-hydroxyl + 5'-phospho-(deoxyribonucleotide)m = (deoxyribonucleotide)n+m + AMP + beta-nicotinamide D-nucleotide.</text>
        <dbReference type="EC" id="6.5.1.2"/>
    </reaction>
</comment>
<dbReference type="InterPro" id="IPR010994">
    <property type="entry name" value="RuvA_2-like"/>
</dbReference>
<evidence type="ECO:0000256" key="1">
    <source>
        <dbReference type="ARBA" id="ARBA00022598"/>
    </source>
</evidence>
<dbReference type="Proteomes" id="UP000187280">
    <property type="component" value="Unassembled WGS sequence"/>
</dbReference>
<evidence type="ECO:0000256" key="4">
    <source>
        <dbReference type="ARBA" id="ARBA00023027"/>
    </source>
</evidence>
<gene>
    <name evidence="7" type="primary">ligB</name>
    <name evidence="10" type="ORF">SAMN02982996_02702</name>
</gene>
<dbReference type="EC" id="6.5.1.2" evidence="7"/>
<keyword evidence="11" id="KW-1185">Reference proteome</keyword>
<dbReference type="InterPro" id="IPR018239">
    <property type="entry name" value="DNA_ligase_AS"/>
</dbReference>
<dbReference type="EMBL" id="FNQS01000010">
    <property type="protein sequence ID" value="SEA85856.1"/>
    <property type="molecule type" value="Genomic_DNA"/>
</dbReference>
<dbReference type="PANTHER" id="PTHR47810">
    <property type="entry name" value="DNA LIGASE"/>
    <property type="match status" value="1"/>
</dbReference>
<evidence type="ECO:0000256" key="7">
    <source>
        <dbReference type="HAMAP-Rule" id="MF_01587"/>
    </source>
</evidence>
<dbReference type="InterPro" id="IPR012340">
    <property type="entry name" value="NA-bd_OB-fold"/>
</dbReference>
<dbReference type="RefSeq" id="WP_074729014.1">
    <property type="nucleotide sequence ID" value="NZ_FNQS01000010.1"/>
</dbReference>
<dbReference type="STRING" id="71657.SAMN02982996_02702"/>
<dbReference type="NCBIfam" id="NF005987">
    <property type="entry name" value="PRK08097.1"/>
    <property type="match status" value="1"/>
</dbReference>
<feature type="domain" description="NAD-dependent DNA ligase N-terminal" evidence="9">
    <location>
        <begin position="31"/>
        <end position="435"/>
    </location>
</feature>
<dbReference type="PROSITE" id="PS01055">
    <property type="entry name" value="DNA_LIGASE_N1"/>
    <property type="match status" value="1"/>
</dbReference>
<dbReference type="InterPro" id="IPR013839">
    <property type="entry name" value="DNAligase_adenylation"/>
</dbReference>
<dbReference type="InterPro" id="IPR020923">
    <property type="entry name" value="DNA_ligase_B"/>
</dbReference>
<dbReference type="GO" id="GO:0003911">
    <property type="term" value="F:DNA ligase (NAD+) activity"/>
    <property type="evidence" value="ECO:0007669"/>
    <property type="project" value="UniProtKB-UniRule"/>
</dbReference>
<organism evidence="10 11">
    <name type="scientific">Lonsdalea quercina</name>
    <dbReference type="NCBI Taxonomy" id="71657"/>
    <lineage>
        <taxon>Bacteria</taxon>
        <taxon>Pseudomonadati</taxon>
        <taxon>Pseudomonadota</taxon>
        <taxon>Gammaproteobacteria</taxon>
        <taxon>Enterobacterales</taxon>
        <taxon>Pectobacteriaceae</taxon>
        <taxon>Lonsdalea</taxon>
    </lineage>
</organism>
<dbReference type="AlphaFoldDB" id="A0A1H4ELR0"/>
<dbReference type="eggNOG" id="COG0272">
    <property type="taxonomic scope" value="Bacteria"/>
</dbReference>
<keyword evidence="4 7" id="KW-0520">NAD</keyword>
<feature type="signal peptide" evidence="8">
    <location>
        <begin position="1"/>
        <end position="20"/>
    </location>
</feature>
<dbReference type="Gene3D" id="1.10.287.610">
    <property type="entry name" value="Helix hairpin bin"/>
    <property type="match status" value="1"/>
</dbReference>
<evidence type="ECO:0000256" key="5">
    <source>
        <dbReference type="ARBA" id="ARBA00023204"/>
    </source>
</evidence>
<comment type="function">
    <text evidence="7">Catalyzes the formation of phosphodiester linkages between 5'-phosphoryl and 3'-hydroxyl groups in double-stranded DNA using NAD as a coenzyme and as the energy source for the reaction.</text>
</comment>
<dbReference type="GO" id="GO:0006260">
    <property type="term" value="P:DNA replication"/>
    <property type="evidence" value="ECO:0007669"/>
    <property type="project" value="UniProtKB-KW"/>
</dbReference>
<dbReference type="SUPFAM" id="SSF47781">
    <property type="entry name" value="RuvA domain 2-like"/>
    <property type="match status" value="1"/>
</dbReference>
<dbReference type="Gene3D" id="1.10.150.20">
    <property type="entry name" value="5' to 3' exonuclease, C-terminal subdomain"/>
    <property type="match status" value="1"/>
</dbReference>
<proteinExistence type="inferred from homology"/>
<evidence type="ECO:0000256" key="2">
    <source>
        <dbReference type="ARBA" id="ARBA00022705"/>
    </source>
</evidence>
<dbReference type="Pfam" id="PF01653">
    <property type="entry name" value="DNA_ligase_aden"/>
    <property type="match status" value="1"/>
</dbReference>
<dbReference type="PANTHER" id="PTHR47810:SF1">
    <property type="entry name" value="DNA LIGASE B"/>
    <property type="match status" value="1"/>
</dbReference>
<evidence type="ECO:0000313" key="11">
    <source>
        <dbReference type="Proteomes" id="UP000187280"/>
    </source>
</evidence>
<keyword evidence="1 7" id="KW-0436">Ligase</keyword>
<feature type="active site" description="N6-AMP-lysine intermediate" evidence="7">
    <location>
        <position position="127"/>
    </location>
</feature>
<reference evidence="10 11" key="1">
    <citation type="submission" date="2016-10" db="EMBL/GenBank/DDBJ databases">
        <authorList>
            <person name="de Groot N.N."/>
        </authorList>
    </citation>
    <scope>NUCLEOTIDE SEQUENCE [LARGE SCALE GENOMIC DNA]</scope>
    <source>
        <strain evidence="10 11">ATCC 29281</strain>
    </source>
</reference>
<evidence type="ECO:0000256" key="8">
    <source>
        <dbReference type="SAM" id="SignalP"/>
    </source>
</evidence>
<name>A0A1H4ELR0_9GAMM</name>
<accession>A0A1H4ELR0</accession>
<protein>
    <recommendedName>
        <fullName evidence="7">DNA ligase B</fullName>
        <ecNumber evidence="7">6.5.1.2</ecNumber>
    </recommendedName>
    <alternativeName>
        <fullName evidence="7">Polydeoxyribonucleotide synthase [NAD(+)] B</fullName>
    </alternativeName>
</protein>
<dbReference type="InterPro" id="IPR050326">
    <property type="entry name" value="NAD_dep_DNA_ligaseB"/>
</dbReference>
<comment type="similarity">
    <text evidence="7">Belongs to the NAD-dependent DNA ligase family. LigB subfamily.</text>
</comment>
<evidence type="ECO:0000313" key="10">
    <source>
        <dbReference type="EMBL" id="SEA85856.1"/>
    </source>
</evidence>
<sequence>MRYGYWLGVAAMLLTALASAADACPEWAHQRASQEIQRLGQQLAQWDKAYHDEGKSPVPDDAYDQMRTMLAGWQRCFPTQGAVFKVRLPNQGKKLHPVAQTGLRKLSDDGELRHWIAARRHLWVQPKVDGVAVTLVYEQGRLISAVSRGNGRQGEDWTEKVRQIATIPQQIRLMRGNNTGIPERVVLQGELFLPVENHRQNKLGGLNARALVAGEMRRKQPSPRLANIGVFIWAWPDGPRSMTQRLAALREMGFALTERYSEPITSLKQARRWREHWYQSPLPFVTDGVVIRQEDEPAGRYWQPGESEWAIAWKYPPIHRVTEVKGVEFPVGRTGKIGAVLALETVTLDDKQVRSVNVGSVTRWRRWDVLPGDRVTVSLAGQGIPRLDGVVWRSMERLTVDAPDTSQFDEFSCFRWSRACQPQFLARLVWLSSDAGLAIQGLREGMWKRLIQAHLMKDLISWLALERNQISTAASVGETRAGLLHQQFQSTRQLPLSRWLLALGMPLPQSAHGALSGYSFSQLQQRSIAEWQQFSGVGHRRAHKISRFLHHPEVQSMMRQIESYGIK</sequence>
<dbReference type="SMART" id="SM00532">
    <property type="entry name" value="LIGANc"/>
    <property type="match status" value="1"/>
</dbReference>
<dbReference type="GO" id="GO:0006281">
    <property type="term" value="P:DNA repair"/>
    <property type="evidence" value="ECO:0007669"/>
    <property type="project" value="UniProtKB-KW"/>
</dbReference>
<dbReference type="InterPro" id="IPR013840">
    <property type="entry name" value="DNAligase_N"/>
</dbReference>
<keyword evidence="2 7" id="KW-0235">DNA replication</keyword>
<keyword evidence="3 7" id="KW-0227">DNA damage</keyword>
<dbReference type="Gene3D" id="2.40.50.140">
    <property type="entry name" value="Nucleic acid-binding proteins"/>
    <property type="match status" value="1"/>
</dbReference>
<evidence type="ECO:0000256" key="6">
    <source>
        <dbReference type="ARBA" id="ARBA00034005"/>
    </source>
</evidence>
<keyword evidence="5 7" id="KW-0234">DNA repair</keyword>
<keyword evidence="8" id="KW-0732">Signal</keyword>
<feature type="chain" id="PRO_5010588110" description="DNA ligase B" evidence="8">
    <location>
        <begin position="21"/>
        <end position="567"/>
    </location>
</feature>
<dbReference type="GeneID" id="97765547"/>
<dbReference type="SUPFAM" id="SSF56091">
    <property type="entry name" value="DNA ligase/mRNA capping enzyme, catalytic domain"/>
    <property type="match status" value="1"/>
</dbReference>
<dbReference type="InterPro" id="IPR004150">
    <property type="entry name" value="NAD_DNA_ligase_OB"/>
</dbReference>
<dbReference type="HAMAP" id="MF_01587">
    <property type="entry name" value="DNA_ligase_B"/>
    <property type="match status" value="1"/>
</dbReference>
<dbReference type="Pfam" id="PF03120">
    <property type="entry name" value="OB_DNA_ligase"/>
    <property type="match status" value="1"/>
</dbReference>
<evidence type="ECO:0000256" key="3">
    <source>
        <dbReference type="ARBA" id="ARBA00022763"/>
    </source>
</evidence>